<feature type="transmembrane region" description="Helical" evidence="5">
    <location>
        <begin position="170"/>
        <end position="190"/>
    </location>
</feature>
<dbReference type="CDD" id="cd10428">
    <property type="entry name" value="LFG_like"/>
    <property type="match status" value="1"/>
</dbReference>
<comment type="subcellular location">
    <subcellularLocation>
        <location evidence="1">Membrane</location>
        <topology evidence="1">Multi-pass membrane protein</topology>
    </subcellularLocation>
</comment>
<dbReference type="SUPFAM" id="SSF103473">
    <property type="entry name" value="MFS general substrate transporter"/>
    <property type="match status" value="1"/>
</dbReference>
<dbReference type="GO" id="GO:2001234">
    <property type="term" value="P:negative regulation of apoptotic signaling pathway"/>
    <property type="evidence" value="ECO:0007669"/>
    <property type="project" value="TreeGrafter"/>
</dbReference>
<dbReference type="Proteomes" id="UP001432322">
    <property type="component" value="Unassembled WGS sequence"/>
</dbReference>
<feature type="transmembrane region" description="Helical" evidence="5">
    <location>
        <begin position="82"/>
        <end position="103"/>
    </location>
</feature>
<accession>A0AAV5USR0</accession>
<evidence type="ECO:0000256" key="3">
    <source>
        <dbReference type="ARBA" id="ARBA00022989"/>
    </source>
</evidence>
<feature type="non-terminal residue" evidence="7">
    <location>
        <position position="281"/>
    </location>
</feature>
<dbReference type="InterPro" id="IPR006214">
    <property type="entry name" value="Bax_inhibitor_1-related"/>
</dbReference>
<dbReference type="GO" id="GO:0005794">
    <property type="term" value="C:Golgi apparatus"/>
    <property type="evidence" value="ECO:0007669"/>
    <property type="project" value="TreeGrafter"/>
</dbReference>
<dbReference type="EMBL" id="BTSY01000001">
    <property type="protein sequence ID" value="GMT09218.1"/>
    <property type="molecule type" value="Genomic_DNA"/>
</dbReference>
<dbReference type="GO" id="GO:0005783">
    <property type="term" value="C:endoplasmic reticulum"/>
    <property type="evidence" value="ECO:0007669"/>
    <property type="project" value="TreeGrafter"/>
</dbReference>
<comment type="similarity">
    <text evidence="5">Belongs to the BI1 family.</text>
</comment>
<evidence type="ECO:0000256" key="6">
    <source>
        <dbReference type="SAM" id="MobiDB-lite"/>
    </source>
</evidence>
<dbReference type="InterPro" id="IPR036259">
    <property type="entry name" value="MFS_trans_sf"/>
</dbReference>
<proteinExistence type="inferred from homology"/>
<comment type="caution">
    <text evidence="7">The sequence shown here is derived from an EMBL/GenBank/DDBJ whole genome shotgun (WGS) entry which is preliminary data.</text>
</comment>
<evidence type="ECO:0000256" key="5">
    <source>
        <dbReference type="RuleBase" id="RU004379"/>
    </source>
</evidence>
<evidence type="ECO:0000313" key="8">
    <source>
        <dbReference type="Proteomes" id="UP001432322"/>
    </source>
</evidence>
<keyword evidence="8" id="KW-1185">Reference proteome</keyword>
<dbReference type="PANTHER" id="PTHR23291">
    <property type="entry name" value="BAX INHIBITOR-RELATED"/>
    <property type="match status" value="1"/>
</dbReference>
<feature type="region of interest" description="Disordered" evidence="6">
    <location>
        <begin position="1"/>
        <end position="39"/>
    </location>
</feature>
<dbReference type="Pfam" id="PF01027">
    <property type="entry name" value="Bax1-I"/>
    <property type="match status" value="1"/>
</dbReference>
<feature type="compositionally biased region" description="Low complexity" evidence="6">
    <location>
        <begin position="12"/>
        <end position="29"/>
    </location>
</feature>
<feature type="transmembrane region" description="Helical" evidence="5">
    <location>
        <begin position="115"/>
        <end position="133"/>
    </location>
</feature>
<dbReference type="AlphaFoldDB" id="A0AAV5USR0"/>
<keyword evidence="3 5" id="KW-1133">Transmembrane helix</keyword>
<dbReference type="PANTHER" id="PTHR23291:SF127">
    <property type="entry name" value="PROTEIN LIFEGUARD 1-LIKE"/>
    <property type="match status" value="1"/>
</dbReference>
<evidence type="ECO:0000313" key="7">
    <source>
        <dbReference type="EMBL" id="GMT09218.1"/>
    </source>
</evidence>
<protein>
    <submittedName>
        <fullName evidence="7">Uncharacterized protein</fullName>
    </submittedName>
</protein>
<feature type="non-terminal residue" evidence="7">
    <location>
        <position position="1"/>
    </location>
</feature>
<keyword evidence="2 5" id="KW-0812">Transmembrane</keyword>
<keyword evidence="4 5" id="KW-0472">Membrane</keyword>
<evidence type="ECO:0000256" key="2">
    <source>
        <dbReference type="ARBA" id="ARBA00022692"/>
    </source>
</evidence>
<sequence length="281" mass="31136">LSDKTEDGQTKTGATEATGGGTVAATPETPKAPPSSDPLIAADNKPQDVEAAQLKTGVLAGDALAIKSFDNDHIRRAFIQKVFGMVACMLAVVVFMTLLPFVSQNFRIFAFRHSWLWYLAYVVYLVTYLSLVCCKCTRKKTPLNYIMTGLLVFSMGWMTIGITIHSDAEVVLIALLMTTVCCTAVIIFAIKTKFDMTNCRTVLMLISLVMIIFFIVALIAALAFKVYWLYTVYAGLMTLLMMAYLAYDVQMMVGGRREEVSPDDPFYAAVQIFVDIVAIFW</sequence>
<gene>
    <name evidence="7" type="ORF">PFISCL1PPCAC_515</name>
</gene>
<organism evidence="7 8">
    <name type="scientific">Pristionchus fissidentatus</name>
    <dbReference type="NCBI Taxonomy" id="1538716"/>
    <lineage>
        <taxon>Eukaryota</taxon>
        <taxon>Metazoa</taxon>
        <taxon>Ecdysozoa</taxon>
        <taxon>Nematoda</taxon>
        <taxon>Chromadorea</taxon>
        <taxon>Rhabditida</taxon>
        <taxon>Rhabditina</taxon>
        <taxon>Diplogasteromorpha</taxon>
        <taxon>Diplogasteroidea</taxon>
        <taxon>Neodiplogasteridae</taxon>
        <taxon>Pristionchus</taxon>
    </lineage>
</organism>
<evidence type="ECO:0000256" key="4">
    <source>
        <dbReference type="ARBA" id="ARBA00023136"/>
    </source>
</evidence>
<evidence type="ECO:0000256" key="1">
    <source>
        <dbReference type="ARBA" id="ARBA00004141"/>
    </source>
</evidence>
<dbReference type="GO" id="GO:0016020">
    <property type="term" value="C:membrane"/>
    <property type="evidence" value="ECO:0007669"/>
    <property type="project" value="UniProtKB-SubCell"/>
</dbReference>
<feature type="transmembrane region" description="Helical" evidence="5">
    <location>
        <begin position="202"/>
        <end position="221"/>
    </location>
</feature>
<reference evidence="7" key="1">
    <citation type="submission" date="2023-10" db="EMBL/GenBank/DDBJ databases">
        <title>Genome assembly of Pristionchus species.</title>
        <authorList>
            <person name="Yoshida K."/>
            <person name="Sommer R.J."/>
        </authorList>
    </citation>
    <scope>NUCLEOTIDE SEQUENCE</scope>
    <source>
        <strain evidence="7">RS5133</strain>
    </source>
</reference>
<feature type="transmembrane region" description="Helical" evidence="5">
    <location>
        <begin position="145"/>
        <end position="164"/>
    </location>
</feature>
<name>A0AAV5USR0_9BILA</name>
<feature type="transmembrane region" description="Helical" evidence="5">
    <location>
        <begin position="227"/>
        <end position="247"/>
    </location>
</feature>